<dbReference type="EMBL" id="KE356560">
    <property type="protein sequence ID" value="ERG90243.1"/>
    <property type="molecule type" value="Genomic_DNA"/>
</dbReference>
<accession>U1N1M4</accession>
<gene>
    <name evidence="1" type="ORF">J07HQW1_00261</name>
</gene>
<dbReference type="HOGENOM" id="CLU_2140131_0_0_2"/>
<evidence type="ECO:0000313" key="2">
    <source>
        <dbReference type="Proteomes" id="UP000030649"/>
    </source>
</evidence>
<dbReference type="Proteomes" id="UP000030649">
    <property type="component" value="Unassembled WGS sequence"/>
</dbReference>
<dbReference type="STRING" id="1238424.J07HQW1_00261"/>
<name>U1N1M4_9EURY</name>
<proteinExistence type="predicted"/>
<reference evidence="1 2" key="1">
    <citation type="journal article" date="2013" name="PLoS ONE">
        <title>Assembly-driven community genomics of a hypersaline microbial ecosystem.</title>
        <authorList>
            <person name="Podell S."/>
            <person name="Ugalde J.A."/>
            <person name="Narasingarao P."/>
            <person name="Banfield J.F."/>
            <person name="Heidelberg K.B."/>
            <person name="Allen E.E."/>
        </authorList>
    </citation>
    <scope>NUCLEOTIDE SEQUENCE [LARGE SCALE GENOMIC DNA]</scope>
    <source>
        <strain evidence="2">J07HQW1</strain>
    </source>
</reference>
<protein>
    <submittedName>
        <fullName evidence="1">Uncharacterized protein</fullName>
    </submittedName>
</protein>
<dbReference type="AlphaFoldDB" id="U1N1M4"/>
<evidence type="ECO:0000313" key="1">
    <source>
        <dbReference type="EMBL" id="ERG90243.1"/>
    </source>
</evidence>
<organism evidence="1 2">
    <name type="scientific">Haloquadratum walsbyi J07HQW1</name>
    <dbReference type="NCBI Taxonomy" id="1238424"/>
    <lineage>
        <taxon>Archaea</taxon>
        <taxon>Methanobacteriati</taxon>
        <taxon>Methanobacteriota</taxon>
        <taxon>Stenosarchaea group</taxon>
        <taxon>Halobacteria</taxon>
        <taxon>Halobacteriales</taxon>
        <taxon>Haloferacaceae</taxon>
        <taxon>Haloquadratum</taxon>
    </lineage>
</organism>
<sequence length="113" mass="12963">MRSTHVGSDWTVEWATPTPDGDGYLDNLVLSRDQAHAYGDELVMSLRVDEEMLRERGIDPTEPFAWKIEDGELLTKQISRQAFETVADSNRDDATYASHVLEERARRRIRNGQ</sequence>